<evidence type="ECO:0000313" key="5">
    <source>
        <dbReference type="EMBL" id="KAF9998579.1"/>
    </source>
</evidence>
<dbReference type="Pfam" id="PF00067">
    <property type="entry name" value="p450"/>
    <property type="match status" value="1"/>
</dbReference>
<protein>
    <recommendedName>
        <fullName evidence="7">Cytochrome P450</fullName>
    </recommendedName>
</protein>
<evidence type="ECO:0000256" key="1">
    <source>
        <dbReference type="ARBA" id="ARBA00010617"/>
    </source>
</evidence>
<evidence type="ECO:0008006" key="7">
    <source>
        <dbReference type="Google" id="ProtNLM"/>
    </source>
</evidence>
<comment type="caution">
    <text evidence="5">The sequence shown here is derived from an EMBL/GenBank/DDBJ whole genome shotgun (WGS) entry which is preliminary data.</text>
</comment>
<reference evidence="5" key="1">
    <citation type="journal article" date="2020" name="Fungal Divers.">
        <title>Resolving the Mortierellaceae phylogeny through synthesis of multi-gene phylogenetics and phylogenomics.</title>
        <authorList>
            <person name="Vandepol N."/>
            <person name="Liber J."/>
            <person name="Desiro A."/>
            <person name="Na H."/>
            <person name="Kennedy M."/>
            <person name="Barry K."/>
            <person name="Grigoriev I.V."/>
            <person name="Miller A.N."/>
            <person name="O'Donnell K."/>
            <person name="Stajich J.E."/>
            <person name="Bonito G."/>
        </authorList>
    </citation>
    <scope>NUCLEOTIDE SEQUENCE</scope>
    <source>
        <strain evidence="5">MES-2147</strain>
    </source>
</reference>
<name>A0A9P6MG88_9FUNG</name>
<keyword evidence="3" id="KW-0560">Oxidoreductase</keyword>
<dbReference type="GO" id="GO:0020037">
    <property type="term" value="F:heme binding"/>
    <property type="evidence" value="ECO:0007669"/>
    <property type="project" value="InterPro"/>
</dbReference>
<keyword evidence="2" id="KW-0479">Metal-binding</keyword>
<organism evidence="5 6">
    <name type="scientific">Modicella reniformis</name>
    <dbReference type="NCBI Taxonomy" id="1440133"/>
    <lineage>
        <taxon>Eukaryota</taxon>
        <taxon>Fungi</taxon>
        <taxon>Fungi incertae sedis</taxon>
        <taxon>Mucoromycota</taxon>
        <taxon>Mortierellomycotina</taxon>
        <taxon>Mortierellomycetes</taxon>
        <taxon>Mortierellales</taxon>
        <taxon>Mortierellaceae</taxon>
        <taxon>Modicella</taxon>
    </lineage>
</organism>
<dbReference type="EMBL" id="JAAAHW010000840">
    <property type="protein sequence ID" value="KAF9998579.1"/>
    <property type="molecule type" value="Genomic_DNA"/>
</dbReference>
<proteinExistence type="inferred from homology"/>
<evidence type="ECO:0000313" key="6">
    <source>
        <dbReference type="Proteomes" id="UP000749646"/>
    </source>
</evidence>
<accession>A0A9P6MG88</accession>
<gene>
    <name evidence="5" type="ORF">BGZ65_005928</name>
</gene>
<sequence>MTGLAVPKSGQSLILTFTRLLSQLASQSSPSKLLGAYLLFIFFKYRRTVYGVRPRTDLKGPPGLPLIGNFWSTVRVPRNRILQQQVMYHERYGKVFTVTIPAVGRVINVIDPDIIDHVLRINFWSYEKGPRSKETLFPLVGEGIFSADGEHWKWQRKLASHIFSVKAFRHYTSDVFCQEGQMMIDYIDKVADTGKVVDLQQLFLCYTLDSFGEIAFGQSFGCLKDPDQEVEFAAAFDRLNNGIAGRFISPIWRIKDWWTGNAEQIRKDSKVVRQFALNMIQERRRKQQNSAVEGQQQPPNKKDLLQLFMDMSEDGEALSDDMLVDSVLNFVIAGRDTTAQALSWMFYLMHRTEAHPDIKKKLAQETDEILEGGNPSYESTKKQKYAESCFHEALRLYPSVPKNIKTCVEDD</sequence>
<dbReference type="GO" id="GO:0005506">
    <property type="term" value="F:iron ion binding"/>
    <property type="evidence" value="ECO:0007669"/>
    <property type="project" value="InterPro"/>
</dbReference>
<dbReference type="InterPro" id="IPR001128">
    <property type="entry name" value="Cyt_P450"/>
</dbReference>
<dbReference type="AlphaFoldDB" id="A0A9P6MG88"/>
<dbReference type="Gene3D" id="1.10.630.10">
    <property type="entry name" value="Cytochrome P450"/>
    <property type="match status" value="1"/>
</dbReference>
<keyword evidence="4" id="KW-0408">Iron</keyword>
<dbReference type="GO" id="GO:0004497">
    <property type="term" value="F:monooxygenase activity"/>
    <property type="evidence" value="ECO:0007669"/>
    <property type="project" value="InterPro"/>
</dbReference>
<dbReference type="PRINTS" id="PR00463">
    <property type="entry name" value="EP450I"/>
</dbReference>
<dbReference type="SUPFAM" id="SSF48264">
    <property type="entry name" value="Cytochrome P450"/>
    <property type="match status" value="1"/>
</dbReference>
<dbReference type="InterPro" id="IPR036396">
    <property type="entry name" value="Cyt_P450_sf"/>
</dbReference>
<dbReference type="Proteomes" id="UP000749646">
    <property type="component" value="Unassembled WGS sequence"/>
</dbReference>
<feature type="non-terminal residue" evidence="5">
    <location>
        <position position="411"/>
    </location>
</feature>
<evidence type="ECO:0000256" key="3">
    <source>
        <dbReference type="ARBA" id="ARBA00023002"/>
    </source>
</evidence>
<evidence type="ECO:0000256" key="2">
    <source>
        <dbReference type="ARBA" id="ARBA00022723"/>
    </source>
</evidence>
<keyword evidence="6" id="KW-1185">Reference proteome</keyword>
<evidence type="ECO:0000256" key="4">
    <source>
        <dbReference type="ARBA" id="ARBA00023004"/>
    </source>
</evidence>
<comment type="similarity">
    <text evidence="1">Belongs to the cytochrome P450 family.</text>
</comment>
<dbReference type="OrthoDB" id="1470350at2759"/>
<dbReference type="PANTHER" id="PTHR24296">
    <property type="entry name" value="CYTOCHROME P450"/>
    <property type="match status" value="1"/>
</dbReference>
<dbReference type="GO" id="GO:0016705">
    <property type="term" value="F:oxidoreductase activity, acting on paired donors, with incorporation or reduction of molecular oxygen"/>
    <property type="evidence" value="ECO:0007669"/>
    <property type="project" value="InterPro"/>
</dbReference>
<dbReference type="InterPro" id="IPR002401">
    <property type="entry name" value="Cyt_P450_E_grp-I"/>
</dbReference>